<feature type="binding site" evidence="9">
    <location>
        <position position="329"/>
    </location>
    <ligand>
        <name>Mg(2+)</name>
        <dbReference type="ChEBI" id="CHEBI:18420"/>
        <label>1</label>
        <note>catalytic</note>
    </ligand>
</feature>
<feature type="binding site" evidence="9">
    <location>
        <begin position="287"/>
        <end position="292"/>
    </location>
    <ligand>
        <name>GTP</name>
        <dbReference type="ChEBI" id="CHEBI:37565"/>
    </ligand>
</feature>
<dbReference type="HAMAP" id="MF_02050">
    <property type="entry name" value="IcmF"/>
    <property type="match status" value="1"/>
</dbReference>
<feature type="binding site" evidence="9">
    <location>
        <position position="893"/>
    </location>
    <ligand>
        <name>substrate</name>
    </ligand>
</feature>
<dbReference type="Pfam" id="PF01642">
    <property type="entry name" value="MM_CoA_mutase"/>
    <property type="match status" value="2"/>
</dbReference>
<dbReference type="InterPro" id="IPR033669">
    <property type="entry name" value="IcmF"/>
</dbReference>
<feature type="binding site" evidence="9">
    <location>
        <position position="744"/>
    </location>
    <ligand>
        <name>substrate</name>
    </ligand>
</feature>
<feature type="binding site" evidence="9">
    <location>
        <position position="1026"/>
    </location>
    <ligand>
        <name>substrate</name>
    </ligand>
</feature>
<sequence>MATPADRLPESSAETTPQATPLRFVTAASLFDGHDAAINIMRRLIQAQGAEVIHLGHNRSVEDVVRAALQEDADAIALSSYQGGHVEYFKYMVDMLRERGAAQIRVFGGGGGTITPEEIRELEAYGVERIYHPNDGMKMGLVEMIEDVVRRTAESRSAGRTQPRHSGPTPVRAAGPSQQGGAQAGARAANDPSSEPSQAGDDESDPGSSSASGAAEKGDSGPGVGQHVDTEPATPANADPHDEIAIGRLLSAIEDGTLPETELATLRKAWHLAGGRTPVIGITGTGGAGKSSVTDELLNRFLASFAQMRIAVISVDPTRRRSGGALLGDRIRMNSLRSHRVYMRSMATRRQHVATNAVLRDCIAALRGQGFDLVIVETAGIGQSDSEIVDLVDFPVYVMTSDYGAASQLEKIDMLDFAELIVLNKYDRRGAEDALRDVRKQWKRNRVAFQTADEDVPVYPTIASQFNDPGVSWMFVNLCRLMREKNENRGQGRLSPEHDTSGGTERKVDSDPGFASPRCDFRPSLDTTLKEPRATVLIPGARVRYLAEIAEQGRAINASIEKQAEAADRAQSFWQSLKELEDPKLPKALDLYDTGDLHPAPEGEGAATPDRTLVTLRQRYNDALQSLTSDSLRLLREWPARLKAITDDTTEYHVRGKAIEVQNYRESLSHQKIPKIAAPSYKSWGELLTFLGKENLPGSYPYTGGVYPYRRTGEDPIRMFAGEGTPERTNRRFHYLSAGQPAARLSTAFDSVTLYGEDPAERPDIFGKIGNSGVNIPTLDDMKKLYSGFDLCAPTTSVSMTINGPAPIILALFMNTAIDQQVEKYLKADDARWQDAQRRIDAFFEGRERPRYHGDLPKGSDGLGLAFLGMTGDQLVDADTYARIKAETLATVRGTVQADILKEDQAQNTCIFSTEFALRMMGDIQQYFVDHKVRNFYSVSISGYHIAEAGANPISQLAFTLSNGFTIVEYYLARGMKIDDFAPNLSFFFSNGMDPEYTVIGRVARRIWARAMRERYGGNERSQMMKYHIQTSGRSLHAQEIQFNDIRTTLQALYALFDNCNSLHTNAFDEAITTPTEDSVRRAVAIQMIINKELGLNFCENPWQGSFIVDQLTDLVEEAVYKEFEAISERGGVLGAMDTMYQRGKIQEESLYYEHKKHDGSLPLVGVNTFLPKEHAREVATEIELIRSTEAEKGQQISNVRSWQANRNRLAPEGETSHAHVVEDETVAGEVHDGHGLAYLQDTARRRGNVFAALVEAVKTHSLGQISHALYEVGGEYRRNM</sequence>
<dbReference type="EC" id="3.6.5.-" evidence="9"/>
<feature type="compositionally biased region" description="Basic and acidic residues" evidence="10">
    <location>
        <begin position="487"/>
        <end position="510"/>
    </location>
</feature>
<feature type="region of interest" description="Disordered" evidence="10">
    <location>
        <begin position="487"/>
        <end position="526"/>
    </location>
</feature>
<comment type="catalytic activity">
    <reaction evidence="9">
        <text>2-methylpropanoyl-CoA = butanoyl-CoA</text>
        <dbReference type="Rhea" id="RHEA:13141"/>
        <dbReference type="ChEBI" id="CHEBI:57338"/>
        <dbReference type="ChEBI" id="CHEBI:57371"/>
        <dbReference type="EC" id="5.4.99.13"/>
    </reaction>
</comment>
<dbReference type="InterPro" id="IPR036724">
    <property type="entry name" value="Cobalamin-bd_sf"/>
</dbReference>
<dbReference type="EC" id="5.4.99.13" evidence="9"/>
<evidence type="ECO:0000256" key="2">
    <source>
        <dbReference type="ARBA" id="ARBA00022628"/>
    </source>
</evidence>
<feature type="binding site" evidence="9">
    <location>
        <position position="377"/>
    </location>
    <ligand>
        <name>Mg(2+)</name>
        <dbReference type="ChEBI" id="CHEBI:18420"/>
        <label>1</label>
        <note>catalytic</note>
    </ligand>
</feature>
<evidence type="ECO:0000256" key="6">
    <source>
        <dbReference type="ARBA" id="ARBA00023186"/>
    </source>
</evidence>
<accession>A0ABT6JUG5</accession>
<feature type="binding site" evidence="9">
    <location>
        <position position="986"/>
    </location>
    <ligand>
        <name>substrate</name>
    </ligand>
</feature>
<dbReference type="Proteomes" id="UP001156873">
    <property type="component" value="Unassembled WGS sequence"/>
</dbReference>
<name>A0ABT6JUG5_9GAMM</name>
<reference evidence="12 13" key="1">
    <citation type="submission" date="2023-04" db="EMBL/GenBank/DDBJ databases">
        <title>Luteimonas sp. M1R5S59.</title>
        <authorList>
            <person name="Sun J.-Q."/>
        </authorList>
    </citation>
    <scope>NUCLEOTIDE SEQUENCE [LARGE SCALE GENOMIC DNA]</scope>
    <source>
        <strain evidence="12 13">M1R5S59</strain>
    </source>
</reference>
<evidence type="ECO:0000256" key="5">
    <source>
        <dbReference type="ARBA" id="ARBA00023134"/>
    </source>
</evidence>
<feature type="binding site" evidence="9">
    <location>
        <position position="332"/>
    </location>
    <ligand>
        <name>GTP</name>
        <dbReference type="ChEBI" id="CHEBI:37565"/>
    </ligand>
</feature>
<organism evidence="12 13">
    <name type="scientific">Luteimonas kalidii</name>
    <dbReference type="NCBI Taxonomy" id="3042025"/>
    <lineage>
        <taxon>Bacteria</taxon>
        <taxon>Pseudomonadati</taxon>
        <taxon>Pseudomonadota</taxon>
        <taxon>Gammaproteobacteria</taxon>
        <taxon>Lysobacterales</taxon>
        <taxon>Lysobacteraceae</taxon>
        <taxon>Luteimonas</taxon>
    </lineage>
</organism>
<comment type="subunit">
    <text evidence="9">Homodimer.</text>
</comment>
<feature type="binding site" evidence="9">
    <location>
        <position position="329"/>
    </location>
    <ligand>
        <name>Mg(2+)</name>
        <dbReference type="ChEBI" id="CHEBI:18420"/>
        <label>2</label>
    </ligand>
</feature>
<dbReference type="PROSITE" id="PS51332">
    <property type="entry name" value="B12_BINDING"/>
    <property type="match status" value="1"/>
</dbReference>
<comment type="domain">
    <text evidence="9">Is composed of four functional domains: the N-terminal 5'-deoxyadenosylcobalamin binding region that is homologous to the small subunit of ICM (IcmB), a middle P-loop GTPase domain (MeaI) that likely acts as a chaperone for ICM, a structured linker region involved in dimer formation, and a C-terminal part that is homologous to the large substrate-binding subunit of ICM (IcmA).</text>
</comment>
<evidence type="ECO:0000259" key="11">
    <source>
        <dbReference type="PROSITE" id="PS51332"/>
    </source>
</evidence>
<dbReference type="Gene3D" id="3.20.20.240">
    <property type="entry name" value="Methylmalonyl-CoA mutase"/>
    <property type="match status" value="1"/>
</dbReference>
<evidence type="ECO:0000256" key="8">
    <source>
        <dbReference type="ARBA" id="ARBA00023285"/>
    </source>
</evidence>
<feature type="binding site" description="axial binding residue" evidence="9">
    <location>
        <position position="34"/>
    </location>
    <ligand>
        <name>adenosylcob(III)alamin</name>
        <dbReference type="ChEBI" id="CHEBI:18408"/>
    </ligand>
    <ligandPart>
        <name>Co</name>
        <dbReference type="ChEBI" id="CHEBI:27638"/>
    </ligandPart>
</feature>
<keyword evidence="2 9" id="KW-0846">Cobalamin</keyword>
<keyword evidence="13" id="KW-1185">Reference proteome</keyword>
<feature type="binding site" evidence="9">
    <location>
        <position position="378"/>
    </location>
    <ligand>
        <name>Mg(2+)</name>
        <dbReference type="ChEBI" id="CHEBI:18420"/>
        <label>2</label>
    </ligand>
</feature>
<dbReference type="InterPro" id="IPR006099">
    <property type="entry name" value="MeMalonylCoA_mutase_a/b_cat"/>
</dbReference>
<evidence type="ECO:0000256" key="4">
    <source>
        <dbReference type="ARBA" id="ARBA00022801"/>
    </source>
</evidence>
<keyword evidence="5 9" id="KW-0342">GTP-binding</keyword>
<proteinExistence type="inferred from homology"/>
<keyword evidence="3 9" id="KW-0547">Nucleotide-binding</keyword>
<dbReference type="Gene3D" id="3.40.50.280">
    <property type="entry name" value="Cobalamin-binding domain"/>
    <property type="match status" value="1"/>
</dbReference>
<dbReference type="CDD" id="cd02071">
    <property type="entry name" value="MM_CoA_mut_B12_BD"/>
    <property type="match status" value="1"/>
</dbReference>
<evidence type="ECO:0000256" key="10">
    <source>
        <dbReference type="SAM" id="MobiDB-lite"/>
    </source>
</evidence>
<dbReference type="SUPFAM" id="SSF52242">
    <property type="entry name" value="Cobalamin (vitamin B12)-binding domain"/>
    <property type="match status" value="1"/>
</dbReference>
<dbReference type="PANTHER" id="PTHR43087">
    <property type="entry name" value="LYSINE/ARGININE/ORNITHINE TRANSPORT SYSTEM KINASE"/>
    <property type="match status" value="1"/>
</dbReference>
<dbReference type="RefSeq" id="WP_280578597.1">
    <property type="nucleotide sequence ID" value="NZ_JARXRO010000015.1"/>
</dbReference>
<feature type="binding site" evidence="9">
    <location>
        <position position="315"/>
    </location>
    <ligand>
        <name>Mg(2+)</name>
        <dbReference type="ChEBI" id="CHEBI:18420"/>
        <label>2</label>
    </ligand>
</feature>
<comment type="cofactor">
    <cofactor evidence="9">
        <name>Mg(2+)</name>
        <dbReference type="ChEBI" id="CHEBI:18420"/>
    </cofactor>
</comment>
<evidence type="ECO:0000256" key="1">
    <source>
        <dbReference type="ARBA" id="ARBA00001922"/>
    </source>
</evidence>
<feature type="binding site" evidence="9">
    <location>
        <position position="1280"/>
    </location>
    <ligand>
        <name>GTP</name>
        <dbReference type="ChEBI" id="CHEBI:37565"/>
    </ligand>
</feature>
<evidence type="ECO:0000313" key="12">
    <source>
        <dbReference type="EMBL" id="MDH5834224.1"/>
    </source>
</evidence>
<feature type="compositionally biased region" description="Low complexity" evidence="10">
    <location>
        <begin position="173"/>
        <end position="189"/>
    </location>
</feature>
<feature type="binding site" evidence="9">
    <location>
        <position position="316"/>
    </location>
    <ligand>
        <name>Mg(2+)</name>
        <dbReference type="ChEBI" id="CHEBI:18420"/>
        <label>2</label>
    </ligand>
</feature>
<dbReference type="Pfam" id="PF02310">
    <property type="entry name" value="B12-binding"/>
    <property type="match status" value="1"/>
</dbReference>
<feature type="domain" description="B12-binding" evidence="11">
    <location>
        <begin position="21"/>
        <end position="152"/>
    </location>
</feature>
<comment type="catalytic activity">
    <reaction evidence="9">
        <text>GTP + H2O = GDP + phosphate + H(+)</text>
        <dbReference type="Rhea" id="RHEA:19669"/>
        <dbReference type="ChEBI" id="CHEBI:15377"/>
        <dbReference type="ChEBI" id="CHEBI:15378"/>
        <dbReference type="ChEBI" id="CHEBI:37565"/>
        <dbReference type="ChEBI" id="CHEBI:43474"/>
        <dbReference type="ChEBI" id="CHEBI:58189"/>
    </reaction>
</comment>
<feature type="region of interest" description="Disordered" evidence="10">
    <location>
        <begin position="152"/>
        <end position="240"/>
    </location>
</feature>
<dbReference type="InterPro" id="IPR006158">
    <property type="entry name" value="Cobalamin-bd"/>
</dbReference>
<dbReference type="InterPro" id="IPR052040">
    <property type="entry name" value="GTPase/Isobutyryl-CoA_mutase"/>
</dbReference>
<dbReference type="SUPFAM" id="SSF52540">
    <property type="entry name" value="P-loop containing nucleoside triphosphate hydrolases"/>
    <property type="match status" value="1"/>
</dbReference>
<comment type="similarity">
    <text evidence="9">Belongs to the IcmF family.</text>
</comment>
<comment type="function">
    <text evidence="9">Catalyzes the reversible interconversion of isobutyryl-CoA and n-butyryl-CoA, using radical chemistry. Also exhibits GTPase activity, associated with its G-protein domain (MeaI) that functions as a chaperone that assists cofactor delivery and proper holo-enzyme assembly.</text>
</comment>
<keyword evidence="9" id="KW-0460">Magnesium</keyword>
<comment type="caution">
    <text evidence="12">The sequence shown here is derived from an EMBL/GenBank/DDBJ whole genome shotgun (WGS) entry which is preliminary data.</text>
</comment>
<dbReference type="InterPro" id="IPR016176">
    <property type="entry name" value="Cbl-dep_enz_cat"/>
</dbReference>
<keyword evidence="9" id="KW-0511">Multifunctional enzyme</keyword>
<keyword evidence="4 9" id="KW-0378">Hydrolase</keyword>
<gene>
    <name evidence="9" type="primary">icmF</name>
    <name evidence="12" type="ORF">QFW81_09840</name>
</gene>
<evidence type="ECO:0000256" key="9">
    <source>
        <dbReference type="HAMAP-Rule" id="MF_02050"/>
    </source>
</evidence>
<dbReference type="Gene3D" id="3.40.50.300">
    <property type="entry name" value="P-loop containing nucleotide triphosphate hydrolases"/>
    <property type="match status" value="1"/>
</dbReference>
<dbReference type="EMBL" id="JARXRO010000015">
    <property type="protein sequence ID" value="MDH5834224.1"/>
    <property type="molecule type" value="Genomic_DNA"/>
</dbReference>
<feature type="binding site" evidence="9">
    <location>
        <position position="291"/>
    </location>
    <ligand>
        <name>Mg(2+)</name>
        <dbReference type="ChEBI" id="CHEBI:18420"/>
        <label>1</label>
        <note>catalytic</note>
    </ligand>
</feature>
<feature type="binding site" evidence="9">
    <location>
        <position position="377"/>
    </location>
    <ligand>
        <name>Mg(2+)</name>
        <dbReference type="ChEBI" id="CHEBI:18420"/>
        <label>2</label>
    </ligand>
</feature>
<dbReference type="InterPro" id="IPR027417">
    <property type="entry name" value="P-loop_NTPase"/>
</dbReference>
<keyword evidence="6 9" id="KW-0143">Chaperone</keyword>
<dbReference type="PANTHER" id="PTHR43087:SF1">
    <property type="entry name" value="LAO_AO TRANSPORT SYSTEM ATPASE"/>
    <property type="match status" value="1"/>
</dbReference>
<feature type="binding site" evidence="9">
    <location>
        <begin position="424"/>
        <end position="427"/>
    </location>
    <ligand>
        <name>GTP</name>
        <dbReference type="ChEBI" id="CHEBI:37565"/>
    </ligand>
</feature>
<comment type="cofactor">
    <cofactor evidence="1 9">
        <name>adenosylcob(III)alamin</name>
        <dbReference type="ChEBI" id="CHEBI:18408"/>
    </cofactor>
</comment>
<feature type="binding site" evidence="9">
    <location>
        <position position="937"/>
    </location>
    <ligand>
        <name>substrate</name>
    </ligand>
</feature>
<feature type="compositionally biased region" description="Low complexity" evidence="10">
    <location>
        <begin position="206"/>
        <end position="215"/>
    </location>
</feature>
<keyword evidence="7 9" id="KW-0413">Isomerase</keyword>
<dbReference type="Pfam" id="PF03308">
    <property type="entry name" value="MeaB"/>
    <property type="match status" value="1"/>
</dbReference>
<dbReference type="SUPFAM" id="SSF51703">
    <property type="entry name" value="Cobalamin (vitamin B12)-dependent enzymes"/>
    <property type="match status" value="1"/>
</dbReference>
<keyword evidence="8 9" id="KW-0170">Cobalt</keyword>
<protein>
    <recommendedName>
        <fullName evidence="9">Fused isobutyryl-CoA mutase</fullName>
    </recommendedName>
    <domain>
        <recommendedName>
            <fullName evidence="9">Isobutyryl-CoA mutase</fullName>
            <shortName evidence="9">ICM</shortName>
            <ecNumber evidence="9">5.4.99.13</ecNumber>
        </recommendedName>
    </domain>
    <domain>
        <recommendedName>
            <fullName evidence="9">P-loop GTPase</fullName>
            <ecNumber evidence="9">3.6.5.-</ecNumber>
        </recommendedName>
        <alternativeName>
            <fullName evidence="9">G-protein chaperone</fullName>
        </alternativeName>
    </domain>
</protein>
<evidence type="ECO:0000313" key="13">
    <source>
        <dbReference type="Proteomes" id="UP001156873"/>
    </source>
</evidence>
<comment type="caution">
    <text evidence="9">Lacks conserved residue(s) required for the propagation of feature annotation.</text>
</comment>
<keyword evidence="9" id="KW-0479">Metal-binding</keyword>
<evidence type="ECO:0000256" key="3">
    <source>
        <dbReference type="ARBA" id="ARBA00022741"/>
    </source>
</evidence>
<evidence type="ECO:0000256" key="7">
    <source>
        <dbReference type="ARBA" id="ARBA00023235"/>
    </source>
</evidence>
<feature type="binding site" evidence="9">
    <location>
        <position position="1021"/>
    </location>
    <ligand>
        <name>substrate</name>
    </ligand>
</feature>